<evidence type="ECO:0000313" key="1">
    <source>
        <dbReference type="EMBL" id="OOO03915.1"/>
    </source>
</evidence>
<gene>
    <name evidence="1" type="ORF">OAory_01095560</name>
</gene>
<sequence>MASESSNVAHSPHAPARMEMVPTEIIQIIHIYALEPNFARASAVIAKVVSRKFFYDIFLIHAFWYDPHEIFQAEGQSHSCLLPPWYQRLSFDEQCRLQDQVIHCRWFTAQRFQKTLQSLFVLTSRSISCTGSYVNMELLSAPLMAMQSWRELLGHEPSLRWPERRDVTPKWEKSLRIPAARLFTIPNKLLRGPWSLERGRLLRTVTLELLRSLLWSRTKSVAGKPHLPRPTLDLNECYQGIADAISENRHICFHYLLRILRILGPAGEPVRLPESLFCHAIHHHPRSSTYLWPLIETSTSSLPDCVEVHLWAAAARTRGDPLGWSIPDLVELNRLCVETTSSFCRGVLRRIQCRLVRMVEGQNGNLLAPRSEL</sequence>
<name>A0A1S9D4B1_ASPOZ</name>
<protein>
    <submittedName>
        <fullName evidence="1">Uncharacterized protein</fullName>
    </submittedName>
</protein>
<reference evidence="1 2" key="1">
    <citation type="submission" date="2016-10" db="EMBL/GenBank/DDBJ databases">
        <title>Genome sequencing of Aspergillus oryzae BCC7051.</title>
        <authorList>
            <person name="Thammarongtham C."/>
            <person name="Vorapreeda T."/>
            <person name="Nookaew I."/>
            <person name="Srisuk T."/>
            <person name="Land M."/>
            <person name="Jeennor S."/>
            <person name="Laoteng K."/>
        </authorList>
    </citation>
    <scope>NUCLEOTIDE SEQUENCE [LARGE SCALE GENOMIC DNA]</scope>
    <source>
        <strain evidence="1 2">BCC7051</strain>
    </source>
</reference>
<proteinExistence type="predicted"/>
<dbReference type="OrthoDB" id="4364425at2759"/>
<dbReference type="Proteomes" id="UP000190312">
    <property type="component" value="Unassembled WGS sequence"/>
</dbReference>
<dbReference type="EMBL" id="MKZY01000012">
    <property type="protein sequence ID" value="OOO03915.1"/>
    <property type="molecule type" value="Genomic_DNA"/>
</dbReference>
<dbReference type="AlphaFoldDB" id="A0A1S9D4B1"/>
<accession>A0A1S9D4B1</accession>
<comment type="caution">
    <text evidence="1">The sequence shown here is derived from an EMBL/GenBank/DDBJ whole genome shotgun (WGS) entry which is preliminary data.</text>
</comment>
<organism evidence="1 2">
    <name type="scientific">Aspergillus oryzae</name>
    <name type="common">Yellow koji mold</name>
    <dbReference type="NCBI Taxonomy" id="5062"/>
    <lineage>
        <taxon>Eukaryota</taxon>
        <taxon>Fungi</taxon>
        <taxon>Dikarya</taxon>
        <taxon>Ascomycota</taxon>
        <taxon>Pezizomycotina</taxon>
        <taxon>Eurotiomycetes</taxon>
        <taxon>Eurotiomycetidae</taxon>
        <taxon>Eurotiales</taxon>
        <taxon>Aspergillaceae</taxon>
        <taxon>Aspergillus</taxon>
        <taxon>Aspergillus subgen. Circumdati</taxon>
    </lineage>
</organism>
<evidence type="ECO:0000313" key="2">
    <source>
        <dbReference type="Proteomes" id="UP000190312"/>
    </source>
</evidence>